<dbReference type="RefSeq" id="WP_390258035.1">
    <property type="nucleotide sequence ID" value="NZ_AP024911.1"/>
</dbReference>
<proteinExistence type="predicted"/>
<gene>
    <name evidence="2" type="ORF">ACFODT_03655</name>
</gene>
<dbReference type="InterPro" id="IPR046524">
    <property type="entry name" value="DUF6701"/>
</dbReference>
<dbReference type="EMBL" id="JBHRSE010000027">
    <property type="protein sequence ID" value="MFC3022925.1"/>
    <property type="molecule type" value="Genomic_DNA"/>
</dbReference>
<protein>
    <submittedName>
        <fullName evidence="2">DUF6701 domain-containing protein</fullName>
    </submittedName>
</protein>
<dbReference type="Pfam" id="PF20419">
    <property type="entry name" value="DUF6701"/>
    <property type="match status" value="1"/>
</dbReference>
<evidence type="ECO:0000259" key="1">
    <source>
        <dbReference type="Pfam" id="PF20419"/>
    </source>
</evidence>
<accession>A0ABV7C998</accession>
<sequence length="68" mass="7875">MRFWMRITNNSVQLNETDVACGAGHLSEPWLQFNWRGLGDEDPSTQVTFGVYHGHDRMIDRGEPRINN</sequence>
<name>A0ABV7C998_9VIBR</name>
<reference evidence="3" key="1">
    <citation type="journal article" date="2019" name="Int. J. Syst. Evol. Microbiol.">
        <title>The Global Catalogue of Microorganisms (GCM) 10K type strain sequencing project: providing services to taxonomists for standard genome sequencing and annotation.</title>
        <authorList>
            <consortium name="The Broad Institute Genomics Platform"/>
            <consortium name="The Broad Institute Genome Sequencing Center for Infectious Disease"/>
            <person name="Wu L."/>
            <person name="Ma J."/>
        </authorList>
    </citation>
    <scope>NUCLEOTIDE SEQUENCE [LARGE SCALE GENOMIC DNA]</scope>
    <source>
        <strain evidence="3">KCTC 62784</strain>
    </source>
</reference>
<feature type="domain" description="DUF6701" evidence="1">
    <location>
        <begin position="9"/>
        <end position="63"/>
    </location>
</feature>
<evidence type="ECO:0000313" key="2">
    <source>
        <dbReference type="EMBL" id="MFC3022925.1"/>
    </source>
</evidence>
<dbReference type="Proteomes" id="UP001595384">
    <property type="component" value="Unassembled WGS sequence"/>
</dbReference>
<comment type="caution">
    <text evidence="2">The sequence shown here is derived from an EMBL/GenBank/DDBJ whole genome shotgun (WGS) entry which is preliminary data.</text>
</comment>
<organism evidence="2 3">
    <name type="scientific">Vibrio zhugei</name>
    <dbReference type="NCBI Taxonomy" id="2479546"/>
    <lineage>
        <taxon>Bacteria</taxon>
        <taxon>Pseudomonadati</taxon>
        <taxon>Pseudomonadota</taxon>
        <taxon>Gammaproteobacteria</taxon>
        <taxon>Vibrionales</taxon>
        <taxon>Vibrionaceae</taxon>
        <taxon>Vibrio</taxon>
    </lineage>
</organism>
<keyword evidence="3" id="KW-1185">Reference proteome</keyword>
<evidence type="ECO:0000313" key="3">
    <source>
        <dbReference type="Proteomes" id="UP001595384"/>
    </source>
</evidence>